<dbReference type="InterPro" id="IPR011761">
    <property type="entry name" value="ATP-grasp"/>
</dbReference>
<sequence>MKRHNILVADANALGSLACIRSLGRAGHRVIATSASPRPLGFGSRYAKVCLSQPPYDPAATFIEWLDHAIEQNAIDCIIPTEGLLLAIRPWVERYQHLMPLSQKGDEIYRAFAKFDFFNSFLAPGADARLRFHLPPTVLISPSQTSLEVLENHAGPYYLKMDASYAKTNGAESLVIRLPNLEKVASVVSEQLQHYSRFIIQSHVKGEGVGVFFLRWKGKVIARFMHHRLHEVPWEGGVSSLRRSWWHEDIYQDALARLSYLDWNGVSMFEYRWDPSTDEFFLMELNARFWGSLHLPLQAGIDFPKLLISAWNNESFAPPEAQIGVRCRLTFPKEVEYVISRMKSPNLSLWEKIWTLLEFFVLSLDPRVKSDMLFPGDNKLYLRSISDTVRKLLS</sequence>
<dbReference type="Proteomes" id="UP000183898">
    <property type="component" value="Unassembled WGS sequence"/>
</dbReference>
<dbReference type="SUPFAM" id="SSF56059">
    <property type="entry name" value="Glutathione synthetase ATP-binding domain-like"/>
    <property type="match status" value="1"/>
</dbReference>
<reference evidence="3 4" key="1">
    <citation type="submission" date="2016-10" db="EMBL/GenBank/DDBJ databases">
        <authorList>
            <person name="de Groot N.N."/>
        </authorList>
    </citation>
    <scope>NUCLEOTIDE SEQUENCE [LARGE SCALE GENOMIC DNA]</scope>
    <source>
        <strain evidence="3 4">Nl18</strain>
    </source>
</reference>
<evidence type="ECO:0000256" key="1">
    <source>
        <dbReference type="PROSITE-ProRule" id="PRU00409"/>
    </source>
</evidence>
<organism evidence="3 4">
    <name type="scientific">Nitrosospira multiformis</name>
    <dbReference type="NCBI Taxonomy" id="1231"/>
    <lineage>
        <taxon>Bacteria</taxon>
        <taxon>Pseudomonadati</taxon>
        <taxon>Pseudomonadota</taxon>
        <taxon>Betaproteobacteria</taxon>
        <taxon>Nitrosomonadales</taxon>
        <taxon>Nitrosomonadaceae</taxon>
        <taxon>Nitrosospira</taxon>
    </lineage>
</organism>
<dbReference type="Gene3D" id="3.40.50.20">
    <property type="match status" value="1"/>
</dbReference>
<dbReference type="Gene3D" id="3.30.470.20">
    <property type="entry name" value="ATP-grasp fold, B domain"/>
    <property type="match status" value="1"/>
</dbReference>
<evidence type="ECO:0000313" key="4">
    <source>
        <dbReference type="Proteomes" id="UP000183898"/>
    </source>
</evidence>
<feature type="domain" description="ATP-grasp" evidence="2">
    <location>
        <begin position="124"/>
        <end position="312"/>
    </location>
</feature>
<keyword evidence="1" id="KW-0547">Nucleotide-binding</keyword>
<keyword evidence="1" id="KW-0067">ATP-binding</keyword>
<dbReference type="RefSeq" id="WP_074743894.1">
    <property type="nucleotide sequence ID" value="NZ_FOCT01000001.1"/>
</dbReference>
<evidence type="ECO:0000313" key="3">
    <source>
        <dbReference type="EMBL" id="SEM88686.1"/>
    </source>
</evidence>
<dbReference type="PROSITE" id="PS50975">
    <property type="entry name" value="ATP_GRASP"/>
    <property type="match status" value="1"/>
</dbReference>
<dbReference type="EMBL" id="FOCT01000001">
    <property type="protein sequence ID" value="SEM88686.1"/>
    <property type="molecule type" value="Genomic_DNA"/>
</dbReference>
<name>A0A1H8C0U8_9PROT</name>
<evidence type="ECO:0000259" key="2">
    <source>
        <dbReference type="PROSITE" id="PS50975"/>
    </source>
</evidence>
<dbReference type="GO" id="GO:0005524">
    <property type="term" value="F:ATP binding"/>
    <property type="evidence" value="ECO:0007669"/>
    <property type="project" value="UniProtKB-UniRule"/>
</dbReference>
<protein>
    <submittedName>
        <fullName evidence="3">Predicted ATP-dependent carboligase, ATP-grasp superfamily</fullName>
    </submittedName>
</protein>
<keyword evidence="3" id="KW-0436">Ligase</keyword>
<proteinExistence type="predicted"/>
<dbReference type="GO" id="GO:0046872">
    <property type="term" value="F:metal ion binding"/>
    <property type="evidence" value="ECO:0007669"/>
    <property type="project" value="InterPro"/>
</dbReference>
<gene>
    <name evidence="3" type="ORF">SAMN05216404_101420</name>
</gene>
<dbReference type="AlphaFoldDB" id="A0A1H8C0U8"/>
<dbReference type="GO" id="GO:0016874">
    <property type="term" value="F:ligase activity"/>
    <property type="evidence" value="ECO:0007669"/>
    <property type="project" value="UniProtKB-KW"/>
</dbReference>
<accession>A0A1H8C0U8</accession>